<dbReference type="SUPFAM" id="SSF47384">
    <property type="entry name" value="Homodimeric domain of signal transducing histidine kinase"/>
    <property type="match status" value="1"/>
</dbReference>
<keyword evidence="4" id="KW-0597">Phosphoprotein</keyword>
<feature type="domain" description="Histidine kinase" evidence="10">
    <location>
        <begin position="162"/>
        <end position="373"/>
    </location>
</feature>
<dbReference type="CDD" id="cd00075">
    <property type="entry name" value="HATPase"/>
    <property type="match status" value="1"/>
</dbReference>
<dbReference type="Pfam" id="PF00512">
    <property type="entry name" value="HisKA"/>
    <property type="match status" value="1"/>
</dbReference>
<dbReference type="InterPro" id="IPR005467">
    <property type="entry name" value="His_kinase_dom"/>
</dbReference>
<evidence type="ECO:0000256" key="2">
    <source>
        <dbReference type="ARBA" id="ARBA00004370"/>
    </source>
</evidence>
<feature type="coiled-coil region" evidence="8">
    <location>
        <begin position="128"/>
        <end position="155"/>
    </location>
</feature>
<keyword evidence="9" id="KW-0472">Membrane</keyword>
<evidence type="ECO:0000256" key="1">
    <source>
        <dbReference type="ARBA" id="ARBA00000085"/>
    </source>
</evidence>
<keyword evidence="7" id="KW-0902">Two-component regulatory system</keyword>
<dbReference type="Pfam" id="PF02518">
    <property type="entry name" value="HATPase_c"/>
    <property type="match status" value="1"/>
</dbReference>
<sequence length="374" mass="42610">MGVKEMFWAKKPYRPVVLKIFREMLGLLVKAGIAIFAIRILGYRRIGNWLTGTIAGLLDVSWERAQDYYFRYIRSNIEYLMFYAFVAFFLIFCWMLLNRFTRYFDLILQGVDQLVDGGDKPFSMPPELRFMEERLTQVRGKLQAAARAEREAEQRKSDFLLYLAHDIRTPLTSVLGYLSLLSEREVGEKERERFLAITLRKARQLQKLVEEFFDVTKLTMGAVKLDLQPLDLSYMLYQLADESEPEVRAAGMRLKTVLPDKIPVRADPDKLVRVFQNLIRNACAYGEKGTIEVTGSAGKHQAIVSVSNPGRVPEEELSRCFEKLYRRDQSRGSGGSGLGLTIAREIVLLHGGKLEARCSDGRTVFTVTLPVGGA</sequence>
<dbReference type="EMBL" id="DVHA01000159">
    <property type="protein sequence ID" value="HIR60876.1"/>
    <property type="molecule type" value="Genomic_DNA"/>
</dbReference>
<name>A0A9D1J4L5_9FIRM</name>
<dbReference type="GO" id="GO:0016036">
    <property type="term" value="P:cellular response to phosphate starvation"/>
    <property type="evidence" value="ECO:0007669"/>
    <property type="project" value="TreeGrafter"/>
</dbReference>
<dbReference type="GO" id="GO:0000155">
    <property type="term" value="F:phosphorelay sensor kinase activity"/>
    <property type="evidence" value="ECO:0007669"/>
    <property type="project" value="InterPro"/>
</dbReference>
<keyword evidence="9" id="KW-1133">Transmembrane helix</keyword>
<reference evidence="11" key="2">
    <citation type="journal article" date="2021" name="PeerJ">
        <title>Extensive microbial diversity within the chicken gut microbiome revealed by metagenomics and culture.</title>
        <authorList>
            <person name="Gilroy R."/>
            <person name="Ravi A."/>
            <person name="Getino M."/>
            <person name="Pursley I."/>
            <person name="Horton D.L."/>
            <person name="Alikhan N.F."/>
            <person name="Baker D."/>
            <person name="Gharbi K."/>
            <person name="Hall N."/>
            <person name="Watson M."/>
            <person name="Adriaenssens E.M."/>
            <person name="Foster-Nyarko E."/>
            <person name="Jarju S."/>
            <person name="Secka A."/>
            <person name="Antonio M."/>
            <person name="Oren A."/>
            <person name="Chaudhuri R.R."/>
            <person name="La Ragione R."/>
            <person name="Hildebrand F."/>
            <person name="Pallen M.J."/>
        </authorList>
    </citation>
    <scope>NUCLEOTIDE SEQUENCE</scope>
    <source>
        <strain evidence="11">CHK189-12415</strain>
    </source>
</reference>
<reference evidence="11" key="1">
    <citation type="submission" date="2020-10" db="EMBL/GenBank/DDBJ databases">
        <authorList>
            <person name="Gilroy R."/>
        </authorList>
    </citation>
    <scope>NUCLEOTIDE SEQUENCE</scope>
    <source>
        <strain evidence="11">CHK189-12415</strain>
    </source>
</reference>
<comment type="caution">
    <text evidence="11">The sequence shown here is derived from an EMBL/GenBank/DDBJ whole genome shotgun (WGS) entry which is preliminary data.</text>
</comment>
<dbReference type="AlphaFoldDB" id="A0A9D1J4L5"/>
<dbReference type="SMART" id="SM00387">
    <property type="entry name" value="HATPase_c"/>
    <property type="match status" value="1"/>
</dbReference>
<dbReference type="CDD" id="cd00082">
    <property type="entry name" value="HisKA"/>
    <property type="match status" value="1"/>
</dbReference>
<dbReference type="PRINTS" id="PR00344">
    <property type="entry name" value="BCTRLSENSOR"/>
</dbReference>
<dbReference type="InterPro" id="IPR050351">
    <property type="entry name" value="BphY/WalK/GraS-like"/>
</dbReference>
<gene>
    <name evidence="11" type="ORF">IAB37_04805</name>
</gene>
<dbReference type="GO" id="GO:0005886">
    <property type="term" value="C:plasma membrane"/>
    <property type="evidence" value="ECO:0007669"/>
    <property type="project" value="TreeGrafter"/>
</dbReference>
<evidence type="ECO:0000256" key="4">
    <source>
        <dbReference type="ARBA" id="ARBA00022553"/>
    </source>
</evidence>
<proteinExistence type="predicted"/>
<feature type="transmembrane region" description="Helical" evidence="9">
    <location>
        <begin position="20"/>
        <end position="41"/>
    </location>
</feature>
<evidence type="ECO:0000256" key="8">
    <source>
        <dbReference type="SAM" id="Coils"/>
    </source>
</evidence>
<dbReference type="Gene3D" id="1.10.287.130">
    <property type="match status" value="1"/>
</dbReference>
<dbReference type="InterPro" id="IPR003594">
    <property type="entry name" value="HATPase_dom"/>
</dbReference>
<evidence type="ECO:0000256" key="9">
    <source>
        <dbReference type="SAM" id="Phobius"/>
    </source>
</evidence>
<dbReference type="InterPro" id="IPR036097">
    <property type="entry name" value="HisK_dim/P_sf"/>
</dbReference>
<evidence type="ECO:0000256" key="6">
    <source>
        <dbReference type="ARBA" id="ARBA00022777"/>
    </source>
</evidence>
<feature type="transmembrane region" description="Helical" evidence="9">
    <location>
        <begin position="79"/>
        <end position="97"/>
    </location>
</feature>
<dbReference type="Proteomes" id="UP000824241">
    <property type="component" value="Unassembled WGS sequence"/>
</dbReference>
<dbReference type="EC" id="2.7.13.3" evidence="3"/>
<dbReference type="Gene3D" id="3.30.565.10">
    <property type="entry name" value="Histidine kinase-like ATPase, C-terminal domain"/>
    <property type="match status" value="1"/>
</dbReference>
<dbReference type="PROSITE" id="PS50109">
    <property type="entry name" value="HIS_KIN"/>
    <property type="match status" value="1"/>
</dbReference>
<dbReference type="PANTHER" id="PTHR45453:SF1">
    <property type="entry name" value="PHOSPHATE REGULON SENSOR PROTEIN PHOR"/>
    <property type="match status" value="1"/>
</dbReference>
<dbReference type="PANTHER" id="PTHR45453">
    <property type="entry name" value="PHOSPHATE REGULON SENSOR PROTEIN PHOR"/>
    <property type="match status" value="1"/>
</dbReference>
<evidence type="ECO:0000256" key="5">
    <source>
        <dbReference type="ARBA" id="ARBA00022679"/>
    </source>
</evidence>
<evidence type="ECO:0000313" key="12">
    <source>
        <dbReference type="Proteomes" id="UP000824241"/>
    </source>
</evidence>
<evidence type="ECO:0000259" key="10">
    <source>
        <dbReference type="PROSITE" id="PS50109"/>
    </source>
</evidence>
<evidence type="ECO:0000256" key="7">
    <source>
        <dbReference type="ARBA" id="ARBA00023012"/>
    </source>
</evidence>
<protein>
    <recommendedName>
        <fullName evidence="3">histidine kinase</fullName>
        <ecNumber evidence="3">2.7.13.3</ecNumber>
    </recommendedName>
</protein>
<keyword evidence="9" id="KW-0812">Transmembrane</keyword>
<dbReference type="SUPFAM" id="SSF55874">
    <property type="entry name" value="ATPase domain of HSP90 chaperone/DNA topoisomerase II/histidine kinase"/>
    <property type="match status" value="1"/>
</dbReference>
<dbReference type="InterPro" id="IPR036890">
    <property type="entry name" value="HATPase_C_sf"/>
</dbReference>
<comment type="subcellular location">
    <subcellularLocation>
        <location evidence="2">Membrane</location>
    </subcellularLocation>
</comment>
<keyword evidence="5" id="KW-0808">Transferase</keyword>
<dbReference type="InterPro" id="IPR004358">
    <property type="entry name" value="Sig_transdc_His_kin-like_C"/>
</dbReference>
<keyword evidence="6 11" id="KW-0418">Kinase</keyword>
<accession>A0A9D1J4L5</accession>
<organism evidence="11 12">
    <name type="scientific">Candidatus Faecivivens stercoravium</name>
    <dbReference type="NCBI Taxonomy" id="2840803"/>
    <lineage>
        <taxon>Bacteria</taxon>
        <taxon>Bacillati</taxon>
        <taxon>Bacillota</taxon>
        <taxon>Clostridia</taxon>
        <taxon>Eubacteriales</taxon>
        <taxon>Oscillospiraceae</taxon>
        <taxon>Oscillospiraceae incertae sedis</taxon>
        <taxon>Candidatus Faecivivens</taxon>
    </lineage>
</organism>
<evidence type="ECO:0000256" key="3">
    <source>
        <dbReference type="ARBA" id="ARBA00012438"/>
    </source>
</evidence>
<dbReference type="InterPro" id="IPR003661">
    <property type="entry name" value="HisK_dim/P_dom"/>
</dbReference>
<dbReference type="GO" id="GO:0004721">
    <property type="term" value="F:phosphoprotein phosphatase activity"/>
    <property type="evidence" value="ECO:0007669"/>
    <property type="project" value="TreeGrafter"/>
</dbReference>
<dbReference type="SMART" id="SM00388">
    <property type="entry name" value="HisKA"/>
    <property type="match status" value="1"/>
</dbReference>
<keyword evidence="8" id="KW-0175">Coiled coil</keyword>
<evidence type="ECO:0000313" key="11">
    <source>
        <dbReference type="EMBL" id="HIR60876.1"/>
    </source>
</evidence>
<comment type="catalytic activity">
    <reaction evidence="1">
        <text>ATP + protein L-histidine = ADP + protein N-phospho-L-histidine.</text>
        <dbReference type="EC" id="2.7.13.3"/>
    </reaction>
</comment>